<dbReference type="GO" id="GO:0032196">
    <property type="term" value="P:transposition"/>
    <property type="evidence" value="ECO:0007669"/>
    <property type="project" value="UniProtKB-KW"/>
</dbReference>
<evidence type="ECO:0008006" key="11">
    <source>
        <dbReference type="Google" id="ProtNLM"/>
    </source>
</evidence>
<accession>A0A0F9X9Q9</accession>
<feature type="domain" description="Cas12f1-like TNB" evidence="8">
    <location>
        <begin position="290"/>
        <end position="354"/>
    </location>
</feature>
<dbReference type="GO" id="GO:0006310">
    <property type="term" value="P:DNA recombination"/>
    <property type="evidence" value="ECO:0007669"/>
    <property type="project" value="UniProtKB-KW"/>
</dbReference>
<name>A0A0F9X9Q9_9ZZZZ</name>
<evidence type="ECO:0000256" key="1">
    <source>
        <dbReference type="ARBA" id="ARBA00008761"/>
    </source>
</evidence>
<proteinExistence type="inferred from homology"/>
<dbReference type="InterPro" id="IPR021027">
    <property type="entry name" value="Transposase_put_HTH"/>
</dbReference>
<evidence type="ECO:0000256" key="6">
    <source>
        <dbReference type="ARBA" id="ARBA00023172"/>
    </source>
</evidence>
<feature type="domain" description="Probable transposase IS891/IS1136/IS1341" evidence="7">
    <location>
        <begin position="165"/>
        <end position="275"/>
    </location>
</feature>
<sequence>MLVYTYKFRLYPTPQQILLLEGNLETCRRLYNQILSSISKGNKLSKVDTQNFIPEWKKTNPYLKKVYSKVLQMVNYTLWSNVRGLSESKKKSNRIGGLRFKGKGWYKTLNFNQSGFKIDESNNRIKFSKIGNIRTIIHRKIDGAVKGIIIKKTNTGKWFVNVQIDKQVAPLPVTGKDVGLDVGISKFVTDSDKNEFEYPRNIDKTLTKIKKQQRELSGKKKGSNNRKKVKQQLGIIYETLENQRIDFLHKMSTYYIRNYDLIAHEDLNITNMLQSKRSKTLNRHILDASWGEFFNMLNIKAESAGRKVVKVDPKNTTPKCSVCKTIVPKKLSDRTHNCNCGHLVPRDYNAAQNVLFDAYSLNGNRRKGLSSLFVEKNPLLFTFSSNEIASGKIFC</sequence>
<evidence type="ECO:0000256" key="5">
    <source>
        <dbReference type="ARBA" id="ARBA00023125"/>
    </source>
</evidence>
<keyword evidence="4" id="KW-0862">Zinc</keyword>
<dbReference type="Pfam" id="PF12323">
    <property type="entry name" value="HTH_OrfB_IS605"/>
    <property type="match status" value="1"/>
</dbReference>
<feature type="domain" description="Transposase putative helix-turn-helix" evidence="9">
    <location>
        <begin position="5"/>
        <end position="37"/>
    </location>
</feature>
<keyword evidence="2" id="KW-0815">Transposition</keyword>
<organism evidence="10">
    <name type="scientific">marine sediment metagenome</name>
    <dbReference type="NCBI Taxonomy" id="412755"/>
    <lineage>
        <taxon>unclassified sequences</taxon>
        <taxon>metagenomes</taxon>
        <taxon>ecological metagenomes</taxon>
    </lineage>
</organism>
<keyword evidence="6" id="KW-0233">DNA recombination</keyword>
<evidence type="ECO:0000259" key="7">
    <source>
        <dbReference type="Pfam" id="PF01385"/>
    </source>
</evidence>
<reference evidence="10" key="1">
    <citation type="journal article" date="2015" name="Nature">
        <title>Complex archaea that bridge the gap between prokaryotes and eukaryotes.</title>
        <authorList>
            <person name="Spang A."/>
            <person name="Saw J.H."/>
            <person name="Jorgensen S.L."/>
            <person name="Zaremba-Niedzwiedzka K."/>
            <person name="Martijn J."/>
            <person name="Lind A.E."/>
            <person name="van Eijk R."/>
            <person name="Schleper C."/>
            <person name="Guy L."/>
            <person name="Ettema T.J."/>
        </authorList>
    </citation>
    <scope>NUCLEOTIDE SEQUENCE</scope>
</reference>
<dbReference type="EMBL" id="LAZR01000069">
    <property type="protein sequence ID" value="KKN95721.1"/>
    <property type="molecule type" value="Genomic_DNA"/>
</dbReference>
<keyword evidence="3" id="KW-0479">Metal-binding</keyword>
<evidence type="ECO:0000256" key="4">
    <source>
        <dbReference type="ARBA" id="ARBA00022833"/>
    </source>
</evidence>
<evidence type="ECO:0000256" key="2">
    <source>
        <dbReference type="ARBA" id="ARBA00022578"/>
    </source>
</evidence>
<dbReference type="Pfam" id="PF01385">
    <property type="entry name" value="OrfB_IS605"/>
    <property type="match status" value="1"/>
</dbReference>
<dbReference type="GO" id="GO:0046872">
    <property type="term" value="F:metal ion binding"/>
    <property type="evidence" value="ECO:0007669"/>
    <property type="project" value="UniProtKB-KW"/>
</dbReference>
<dbReference type="InterPro" id="IPR010095">
    <property type="entry name" value="Cas12f1-like_TNB"/>
</dbReference>
<evidence type="ECO:0000259" key="9">
    <source>
        <dbReference type="Pfam" id="PF12323"/>
    </source>
</evidence>
<comment type="similarity">
    <text evidence="1">In the C-terminal section; belongs to the transposase 35 family.</text>
</comment>
<dbReference type="AlphaFoldDB" id="A0A0F9X9Q9"/>
<dbReference type="InterPro" id="IPR001959">
    <property type="entry name" value="Transposase"/>
</dbReference>
<protein>
    <recommendedName>
        <fullName evidence="11">Transposase</fullName>
    </recommendedName>
</protein>
<dbReference type="GO" id="GO:0003677">
    <property type="term" value="F:DNA binding"/>
    <property type="evidence" value="ECO:0007669"/>
    <property type="project" value="UniProtKB-KW"/>
</dbReference>
<evidence type="ECO:0000256" key="3">
    <source>
        <dbReference type="ARBA" id="ARBA00022723"/>
    </source>
</evidence>
<gene>
    <name evidence="10" type="ORF">LCGC14_0175900</name>
</gene>
<comment type="caution">
    <text evidence="10">The sequence shown here is derived from an EMBL/GenBank/DDBJ whole genome shotgun (WGS) entry which is preliminary data.</text>
</comment>
<dbReference type="NCBIfam" id="NF040570">
    <property type="entry name" value="guided_TnpB"/>
    <property type="match status" value="1"/>
</dbReference>
<dbReference type="Pfam" id="PF07282">
    <property type="entry name" value="Cas12f1-like_TNB"/>
    <property type="match status" value="1"/>
</dbReference>
<dbReference type="NCBIfam" id="TIGR01766">
    <property type="entry name" value="IS200/IS605 family accessory protein TnpB-like domain"/>
    <property type="match status" value="1"/>
</dbReference>
<evidence type="ECO:0000259" key="8">
    <source>
        <dbReference type="Pfam" id="PF07282"/>
    </source>
</evidence>
<evidence type="ECO:0000313" key="10">
    <source>
        <dbReference type="EMBL" id="KKN95721.1"/>
    </source>
</evidence>
<keyword evidence="5" id="KW-0238">DNA-binding</keyword>